<sequence length="342" mass="35711">MRRSYQGATLRDVAQAAGVSPSTASRVLNGGDLRVSERLSARVLAVAESLGYVSNQAARALRGRRTAVVLLASDPRTASVAAIAAGMEAAGRERGALVSITGAGSGAAAHRTALEVLRALRPRALVVTSASFADVPKEQVLPQLERFREDGCGVVFIGEHDTPFPAVRFADFDSGRVIGRHMGGLGRRRAAVLTTPGQPALDSRVAGFARGLSERGFDPGSLVVEQCELSRDGGRAAALRLSQLRPRPDLVLAGNDVLAIGALNEFRRLGIEVPTDIALSGVDDIPLARDVTPALTTVALPFDEAGRAALEMSLASDAPQDVVLPGRLVVRASTTSTKAENS</sequence>
<dbReference type="PANTHER" id="PTHR30146">
    <property type="entry name" value="LACI-RELATED TRANSCRIPTIONAL REPRESSOR"/>
    <property type="match status" value="1"/>
</dbReference>
<dbReference type="Gene3D" id="3.40.50.2300">
    <property type="match status" value="2"/>
</dbReference>
<keyword evidence="2" id="KW-0238">DNA-binding</keyword>
<dbReference type="GO" id="GO:0000976">
    <property type="term" value="F:transcription cis-regulatory region binding"/>
    <property type="evidence" value="ECO:0007669"/>
    <property type="project" value="TreeGrafter"/>
</dbReference>
<dbReference type="Proteomes" id="UP001144313">
    <property type="component" value="Unassembled WGS sequence"/>
</dbReference>
<dbReference type="EMBL" id="BSDT01000001">
    <property type="protein sequence ID" value="GLI42973.1"/>
    <property type="molecule type" value="Genomic_DNA"/>
</dbReference>
<gene>
    <name evidence="5" type="primary">lacI</name>
    <name evidence="5" type="ORF">GALLR39Z86_28230</name>
</gene>
<evidence type="ECO:0000313" key="6">
    <source>
        <dbReference type="Proteomes" id="UP001144313"/>
    </source>
</evidence>
<keyword evidence="1" id="KW-0805">Transcription regulation</keyword>
<reference evidence="5" key="1">
    <citation type="submission" date="2022-12" db="EMBL/GenBank/DDBJ databases">
        <title>Reference genome sequencing for broad-spectrum identification of bacterial and archaeal isolates by mass spectrometry.</title>
        <authorList>
            <person name="Sekiguchi Y."/>
            <person name="Tourlousse D.M."/>
        </authorList>
    </citation>
    <scope>NUCLEOTIDE SEQUENCE</scope>
    <source>
        <strain evidence="5">LLR39Z86</strain>
    </source>
</reference>
<dbReference type="CDD" id="cd06267">
    <property type="entry name" value="PBP1_LacI_sugar_binding-like"/>
    <property type="match status" value="1"/>
</dbReference>
<name>A0A9W6LGU6_9ACTN</name>
<dbReference type="RefSeq" id="WP_270113304.1">
    <property type="nucleotide sequence ID" value="NZ_BAAAOL010000017.1"/>
</dbReference>
<keyword evidence="3" id="KW-0804">Transcription</keyword>
<protein>
    <submittedName>
        <fullName evidence="5">LacI family transcriptional regulator</fullName>
    </submittedName>
</protein>
<evidence type="ECO:0000313" key="5">
    <source>
        <dbReference type="EMBL" id="GLI42973.1"/>
    </source>
</evidence>
<dbReference type="InterPro" id="IPR028082">
    <property type="entry name" value="Peripla_BP_I"/>
</dbReference>
<feature type="domain" description="HTH lacI-type" evidence="4">
    <location>
        <begin position="8"/>
        <end position="63"/>
    </location>
</feature>
<evidence type="ECO:0000256" key="1">
    <source>
        <dbReference type="ARBA" id="ARBA00023015"/>
    </source>
</evidence>
<keyword evidence="6" id="KW-1185">Reference proteome</keyword>
<dbReference type="InterPro" id="IPR046335">
    <property type="entry name" value="LacI/GalR-like_sensor"/>
</dbReference>
<dbReference type="InterPro" id="IPR000843">
    <property type="entry name" value="HTH_LacI"/>
</dbReference>
<dbReference type="Gene3D" id="1.10.260.40">
    <property type="entry name" value="lambda repressor-like DNA-binding domains"/>
    <property type="match status" value="1"/>
</dbReference>
<dbReference type="SMART" id="SM00354">
    <property type="entry name" value="HTH_LACI"/>
    <property type="match status" value="1"/>
</dbReference>
<evidence type="ECO:0000259" key="4">
    <source>
        <dbReference type="PROSITE" id="PS50932"/>
    </source>
</evidence>
<dbReference type="SUPFAM" id="SSF53822">
    <property type="entry name" value="Periplasmic binding protein-like I"/>
    <property type="match status" value="1"/>
</dbReference>
<dbReference type="SUPFAM" id="SSF47413">
    <property type="entry name" value="lambda repressor-like DNA-binding domains"/>
    <property type="match status" value="1"/>
</dbReference>
<organism evidence="5 6">
    <name type="scientific">Glycomyces algeriensis</name>
    <dbReference type="NCBI Taxonomy" id="256037"/>
    <lineage>
        <taxon>Bacteria</taxon>
        <taxon>Bacillati</taxon>
        <taxon>Actinomycetota</taxon>
        <taxon>Actinomycetes</taxon>
        <taxon>Glycomycetales</taxon>
        <taxon>Glycomycetaceae</taxon>
        <taxon>Glycomyces</taxon>
    </lineage>
</organism>
<evidence type="ECO:0000256" key="3">
    <source>
        <dbReference type="ARBA" id="ARBA00023163"/>
    </source>
</evidence>
<dbReference type="GO" id="GO:0003700">
    <property type="term" value="F:DNA-binding transcription factor activity"/>
    <property type="evidence" value="ECO:0007669"/>
    <property type="project" value="TreeGrafter"/>
</dbReference>
<proteinExistence type="predicted"/>
<dbReference type="PROSITE" id="PS50932">
    <property type="entry name" value="HTH_LACI_2"/>
    <property type="match status" value="1"/>
</dbReference>
<dbReference type="Pfam" id="PF00356">
    <property type="entry name" value="LacI"/>
    <property type="match status" value="1"/>
</dbReference>
<dbReference type="InterPro" id="IPR010982">
    <property type="entry name" value="Lambda_DNA-bd_dom_sf"/>
</dbReference>
<evidence type="ECO:0000256" key="2">
    <source>
        <dbReference type="ARBA" id="ARBA00023125"/>
    </source>
</evidence>
<dbReference type="Pfam" id="PF13377">
    <property type="entry name" value="Peripla_BP_3"/>
    <property type="match status" value="1"/>
</dbReference>
<accession>A0A9W6LGU6</accession>
<dbReference type="PANTHER" id="PTHR30146:SF153">
    <property type="entry name" value="LACTOSE OPERON REPRESSOR"/>
    <property type="match status" value="1"/>
</dbReference>
<dbReference type="CDD" id="cd01392">
    <property type="entry name" value="HTH_LacI"/>
    <property type="match status" value="1"/>
</dbReference>
<dbReference type="AlphaFoldDB" id="A0A9W6LGU6"/>
<comment type="caution">
    <text evidence="5">The sequence shown here is derived from an EMBL/GenBank/DDBJ whole genome shotgun (WGS) entry which is preliminary data.</text>
</comment>
<dbReference type="PRINTS" id="PR00036">
    <property type="entry name" value="HTHLACI"/>
</dbReference>
<dbReference type="PROSITE" id="PS00356">
    <property type="entry name" value="HTH_LACI_1"/>
    <property type="match status" value="1"/>
</dbReference>